<accession>A0A831LJC7</accession>
<evidence type="ECO:0000256" key="7">
    <source>
        <dbReference type="PIRNR" id="PIRNR000077"/>
    </source>
</evidence>
<keyword evidence="3" id="KW-0249">Electron transport</keyword>
<protein>
    <recommendedName>
        <fullName evidence="6 7">Thioredoxin</fullName>
    </recommendedName>
</protein>
<organism evidence="11">
    <name type="scientific">Mariniphaga anaerophila</name>
    <dbReference type="NCBI Taxonomy" id="1484053"/>
    <lineage>
        <taxon>Bacteria</taxon>
        <taxon>Pseudomonadati</taxon>
        <taxon>Bacteroidota</taxon>
        <taxon>Bacteroidia</taxon>
        <taxon>Marinilabiliales</taxon>
        <taxon>Prolixibacteraceae</taxon>
        <taxon>Mariniphaga</taxon>
    </lineage>
</organism>
<gene>
    <name evidence="11" type="primary">trxA</name>
    <name evidence="11" type="ORF">ENN90_14535</name>
</gene>
<name>A0A831LJC7_9BACT</name>
<evidence type="ECO:0000256" key="5">
    <source>
        <dbReference type="ARBA" id="ARBA00023284"/>
    </source>
</evidence>
<evidence type="ECO:0000256" key="6">
    <source>
        <dbReference type="NCBIfam" id="TIGR01068"/>
    </source>
</evidence>
<dbReference type="SUPFAM" id="SSF52833">
    <property type="entry name" value="Thioredoxin-like"/>
    <property type="match status" value="1"/>
</dbReference>
<feature type="site" description="Contributes to redox potential value" evidence="8">
    <location>
        <position position="26"/>
    </location>
</feature>
<dbReference type="PRINTS" id="PR00421">
    <property type="entry name" value="THIOREDOXIN"/>
</dbReference>
<proteinExistence type="inferred from homology"/>
<comment type="caution">
    <text evidence="11">The sequence shown here is derived from an EMBL/GenBank/DDBJ whole genome shotgun (WGS) entry which is preliminary data.</text>
</comment>
<feature type="active site" description="Nucleophile" evidence="8">
    <location>
        <position position="24"/>
    </location>
</feature>
<dbReference type="PROSITE" id="PS51352">
    <property type="entry name" value="THIOREDOXIN_2"/>
    <property type="match status" value="1"/>
</dbReference>
<reference evidence="11" key="1">
    <citation type="journal article" date="2020" name="mSystems">
        <title>Genome- and Community-Level Interaction Insights into Carbon Utilization and Element Cycling Functions of Hydrothermarchaeota in Hydrothermal Sediment.</title>
        <authorList>
            <person name="Zhou Z."/>
            <person name="Liu Y."/>
            <person name="Xu W."/>
            <person name="Pan J."/>
            <person name="Luo Z.H."/>
            <person name="Li M."/>
        </authorList>
    </citation>
    <scope>NUCLEOTIDE SEQUENCE [LARGE SCALE GENOMIC DNA]</scope>
    <source>
        <strain evidence="11">SpSt-1217</strain>
    </source>
</reference>
<keyword evidence="4 9" id="KW-1015">Disulfide bond</keyword>
<evidence type="ECO:0000256" key="8">
    <source>
        <dbReference type="PIRSR" id="PIRSR000077-1"/>
    </source>
</evidence>
<feature type="domain" description="Thioredoxin" evidence="10">
    <location>
        <begin position="1"/>
        <end position="99"/>
    </location>
</feature>
<evidence type="ECO:0000256" key="1">
    <source>
        <dbReference type="ARBA" id="ARBA00008987"/>
    </source>
</evidence>
<dbReference type="CDD" id="cd02947">
    <property type="entry name" value="TRX_family"/>
    <property type="match status" value="1"/>
</dbReference>
<feature type="site" description="Contributes to redox potential value" evidence="8">
    <location>
        <position position="25"/>
    </location>
</feature>
<dbReference type="GO" id="GO:0045454">
    <property type="term" value="P:cell redox homeostasis"/>
    <property type="evidence" value="ECO:0007669"/>
    <property type="project" value="TreeGrafter"/>
</dbReference>
<keyword evidence="2" id="KW-0813">Transport</keyword>
<dbReference type="FunFam" id="3.40.30.10:FF:000001">
    <property type="entry name" value="Thioredoxin"/>
    <property type="match status" value="1"/>
</dbReference>
<evidence type="ECO:0000313" key="11">
    <source>
        <dbReference type="EMBL" id="HDR52812.1"/>
    </source>
</evidence>
<dbReference type="InterPro" id="IPR013766">
    <property type="entry name" value="Thioredoxin_domain"/>
</dbReference>
<dbReference type="PROSITE" id="PS00194">
    <property type="entry name" value="THIOREDOXIN_1"/>
    <property type="match status" value="1"/>
</dbReference>
<dbReference type="Proteomes" id="UP000886047">
    <property type="component" value="Unassembled WGS sequence"/>
</dbReference>
<dbReference type="InterPro" id="IPR017937">
    <property type="entry name" value="Thioredoxin_CS"/>
</dbReference>
<dbReference type="PANTHER" id="PTHR45663">
    <property type="entry name" value="GEO12009P1"/>
    <property type="match status" value="1"/>
</dbReference>
<dbReference type="Pfam" id="PF00085">
    <property type="entry name" value="Thioredoxin"/>
    <property type="match status" value="1"/>
</dbReference>
<evidence type="ECO:0000256" key="2">
    <source>
        <dbReference type="ARBA" id="ARBA00022448"/>
    </source>
</evidence>
<evidence type="ECO:0000259" key="10">
    <source>
        <dbReference type="PROSITE" id="PS51352"/>
    </source>
</evidence>
<sequence>MNPRFLQIIKSSKPVLVDFYADWCGPCKEVPPILKKIKKEMKGVRIVKVNVDNNPFIASRFNVHRLPTLIVFKDGEPIWSHEGVFCPEKLKSVLRSRMEKN</sequence>
<dbReference type="AlphaFoldDB" id="A0A831LJC7"/>
<feature type="site" description="Deprotonates C-terminal active site Cys" evidence="8">
    <location>
        <position position="18"/>
    </location>
</feature>
<evidence type="ECO:0000256" key="9">
    <source>
        <dbReference type="PIRSR" id="PIRSR000077-4"/>
    </source>
</evidence>
<feature type="disulfide bond" description="Redox-active" evidence="9">
    <location>
        <begin position="24"/>
        <end position="27"/>
    </location>
</feature>
<keyword evidence="5 9" id="KW-0676">Redox-active center</keyword>
<dbReference type="NCBIfam" id="TIGR01068">
    <property type="entry name" value="thioredoxin"/>
    <property type="match status" value="1"/>
</dbReference>
<dbReference type="GO" id="GO:0015035">
    <property type="term" value="F:protein-disulfide reductase activity"/>
    <property type="evidence" value="ECO:0007669"/>
    <property type="project" value="UniProtKB-UniRule"/>
</dbReference>
<dbReference type="Gene3D" id="3.40.30.10">
    <property type="entry name" value="Glutaredoxin"/>
    <property type="match status" value="1"/>
</dbReference>
<dbReference type="EMBL" id="DSDK01000815">
    <property type="protein sequence ID" value="HDR52812.1"/>
    <property type="molecule type" value="Genomic_DNA"/>
</dbReference>
<evidence type="ECO:0000256" key="4">
    <source>
        <dbReference type="ARBA" id="ARBA00023157"/>
    </source>
</evidence>
<dbReference type="PANTHER" id="PTHR45663:SF11">
    <property type="entry name" value="GEO12009P1"/>
    <property type="match status" value="1"/>
</dbReference>
<evidence type="ECO:0000256" key="3">
    <source>
        <dbReference type="ARBA" id="ARBA00022982"/>
    </source>
</evidence>
<dbReference type="InterPro" id="IPR005746">
    <property type="entry name" value="Thioredoxin"/>
</dbReference>
<dbReference type="PIRSF" id="PIRSF000077">
    <property type="entry name" value="Thioredoxin"/>
    <property type="match status" value="1"/>
</dbReference>
<dbReference type="GO" id="GO:0005829">
    <property type="term" value="C:cytosol"/>
    <property type="evidence" value="ECO:0007669"/>
    <property type="project" value="TreeGrafter"/>
</dbReference>
<comment type="similarity">
    <text evidence="1 7">Belongs to the thioredoxin family.</text>
</comment>
<dbReference type="InterPro" id="IPR036249">
    <property type="entry name" value="Thioredoxin-like_sf"/>
</dbReference>
<feature type="active site" description="Nucleophile" evidence="8">
    <location>
        <position position="27"/>
    </location>
</feature>